<sequence>MASLDSTYQLIFSKETLKLAGLMGIAWSYKLLPAEMEKRWFHFMCKVMPAIYARTAMPQEQYEEISNFIDEMNDFVRSDAGPTKEQIEAAAKAKPNGWVPPITFQEWMEWSRLE</sequence>
<name>A0A3E2HMD8_SCYLI</name>
<dbReference type="EMBL" id="NCSJ02000019">
    <property type="protein sequence ID" value="RFU34535.1"/>
    <property type="molecule type" value="Genomic_DNA"/>
</dbReference>
<evidence type="ECO:0000313" key="1">
    <source>
        <dbReference type="EMBL" id="RFU34535.1"/>
    </source>
</evidence>
<feature type="non-terminal residue" evidence="1">
    <location>
        <position position="1"/>
    </location>
</feature>
<comment type="caution">
    <text evidence="1">The sequence shown here is derived from an EMBL/GenBank/DDBJ whole genome shotgun (WGS) entry which is preliminary data.</text>
</comment>
<evidence type="ECO:0000313" key="2">
    <source>
        <dbReference type="Proteomes" id="UP000258309"/>
    </source>
</evidence>
<keyword evidence="2" id="KW-1185">Reference proteome</keyword>
<feature type="non-terminal residue" evidence="1">
    <location>
        <position position="114"/>
    </location>
</feature>
<gene>
    <name evidence="1" type="ORF">B7463_g1774</name>
</gene>
<dbReference type="Proteomes" id="UP000258309">
    <property type="component" value="Unassembled WGS sequence"/>
</dbReference>
<organism evidence="1 2">
    <name type="scientific">Scytalidium lignicola</name>
    <name type="common">Hyphomycete</name>
    <dbReference type="NCBI Taxonomy" id="5539"/>
    <lineage>
        <taxon>Eukaryota</taxon>
        <taxon>Fungi</taxon>
        <taxon>Dikarya</taxon>
        <taxon>Ascomycota</taxon>
        <taxon>Pezizomycotina</taxon>
        <taxon>Leotiomycetes</taxon>
        <taxon>Leotiomycetes incertae sedis</taxon>
        <taxon>Scytalidium</taxon>
    </lineage>
</organism>
<reference evidence="1 2" key="1">
    <citation type="submission" date="2018-05" db="EMBL/GenBank/DDBJ databases">
        <title>Draft genome sequence of Scytalidium lignicola DSM 105466, a ubiquitous saprotrophic fungus.</title>
        <authorList>
            <person name="Buettner E."/>
            <person name="Gebauer A.M."/>
            <person name="Hofrichter M."/>
            <person name="Liers C."/>
            <person name="Kellner H."/>
        </authorList>
    </citation>
    <scope>NUCLEOTIDE SEQUENCE [LARGE SCALE GENOMIC DNA]</scope>
    <source>
        <strain evidence="1 2">DSM 105466</strain>
    </source>
</reference>
<proteinExistence type="predicted"/>
<protein>
    <submittedName>
        <fullName evidence="1">Uncharacterized protein</fullName>
    </submittedName>
</protein>
<dbReference type="AlphaFoldDB" id="A0A3E2HMD8"/>
<accession>A0A3E2HMD8</accession>
<dbReference type="OrthoDB" id="10281121at2759"/>